<name>A0A1X1EKM3_PANCY</name>
<dbReference type="PANTHER" id="PTHR42718:SF9">
    <property type="entry name" value="MAJOR FACILITATOR SUPERFAMILY MULTIDRUG TRANSPORTER MFSC"/>
    <property type="match status" value="1"/>
</dbReference>
<proteinExistence type="predicted"/>
<evidence type="ECO:0000256" key="6">
    <source>
        <dbReference type="SAM" id="Phobius"/>
    </source>
</evidence>
<organism evidence="8 9">
    <name type="scientific">Pantoea cypripedii</name>
    <name type="common">Pectobacterium cypripedii</name>
    <name type="synonym">Erwinia cypripedii</name>
    <dbReference type="NCBI Taxonomy" id="55209"/>
    <lineage>
        <taxon>Bacteria</taxon>
        <taxon>Pseudomonadati</taxon>
        <taxon>Pseudomonadota</taxon>
        <taxon>Gammaproteobacteria</taxon>
        <taxon>Enterobacterales</taxon>
        <taxon>Erwiniaceae</taxon>
        <taxon>Pantoea</taxon>
    </lineage>
</organism>
<dbReference type="Proteomes" id="UP000193749">
    <property type="component" value="Unassembled WGS sequence"/>
</dbReference>
<keyword evidence="2" id="KW-0813">Transport</keyword>
<evidence type="ECO:0000256" key="5">
    <source>
        <dbReference type="ARBA" id="ARBA00023136"/>
    </source>
</evidence>
<feature type="transmembrane region" description="Helical" evidence="6">
    <location>
        <begin position="301"/>
        <end position="322"/>
    </location>
</feature>
<feature type="transmembrane region" description="Helical" evidence="6">
    <location>
        <begin position="401"/>
        <end position="418"/>
    </location>
</feature>
<feature type="transmembrane region" description="Helical" evidence="6">
    <location>
        <begin position="167"/>
        <end position="186"/>
    </location>
</feature>
<dbReference type="Pfam" id="PF07690">
    <property type="entry name" value="MFS_1"/>
    <property type="match status" value="1"/>
</dbReference>
<feature type="transmembrane region" description="Helical" evidence="6">
    <location>
        <begin position="228"/>
        <end position="245"/>
    </location>
</feature>
<dbReference type="EMBL" id="MLJI01000002">
    <property type="protein sequence ID" value="ORM89508.1"/>
    <property type="molecule type" value="Genomic_DNA"/>
</dbReference>
<feature type="transmembrane region" description="Helical" evidence="6">
    <location>
        <begin position="329"/>
        <end position="348"/>
    </location>
</feature>
<reference evidence="8 9" key="1">
    <citation type="journal article" date="2017" name="Antonie Van Leeuwenhoek">
        <title>Phylogenomic resolution of the bacterial genus Pantoea and its relationship with Erwinia and Tatumella.</title>
        <authorList>
            <person name="Palmer M."/>
            <person name="Steenkamp E.T."/>
            <person name="Coetzee M.P."/>
            <person name="Chan W.Y."/>
            <person name="van Zyl E."/>
            <person name="De Maayer P."/>
            <person name="Coutinho T.A."/>
            <person name="Blom J."/>
            <person name="Smits T.H."/>
            <person name="Duffy B."/>
            <person name="Venter S.N."/>
        </authorList>
    </citation>
    <scope>NUCLEOTIDE SEQUENCE [LARGE SCALE GENOMIC DNA]</scope>
    <source>
        <strain evidence="8 9">LMG 2657</strain>
    </source>
</reference>
<feature type="transmembrane region" description="Helical" evidence="6">
    <location>
        <begin position="55"/>
        <end position="73"/>
    </location>
</feature>
<feature type="transmembrane region" description="Helical" evidence="6">
    <location>
        <begin position="104"/>
        <end position="125"/>
    </location>
</feature>
<dbReference type="OrthoDB" id="9812221at2"/>
<dbReference type="RefSeq" id="WP_084879226.1">
    <property type="nucleotide sequence ID" value="NZ_JAGGMY010000002.1"/>
</dbReference>
<keyword evidence="9" id="KW-1185">Reference proteome</keyword>
<evidence type="ECO:0000256" key="3">
    <source>
        <dbReference type="ARBA" id="ARBA00022692"/>
    </source>
</evidence>
<protein>
    <submittedName>
        <fullName evidence="8">MFS transporter</fullName>
    </submittedName>
</protein>
<dbReference type="InterPro" id="IPR036259">
    <property type="entry name" value="MFS_trans_sf"/>
</dbReference>
<evidence type="ECO:0000259" key="7">
    <source>
        <dbReference type="PROSITE" id="PS50850"/>
    </source>
</evidence>
<dbReference type="AlphaFoldDB" id="A0A1X1EKM3"/>
<gene>
    <name evidence="8" type="ORF">HA50_23080</name>
</gene>
<keyword evidence="5 6" id="KW-0472">Membrane</keyword>
<feature type="domain" description="Major facilitator superfamily (MFS) profile" evidence="7">
    <location>
        <begin position="13"/>
        <end position="447"/>
    </location>
</feature>
<feature type="transmembrane region" description="Helical" evidence="6">
    <location>
        <begin position="12"/>
        <end position="35"/>
    </location>
</feature>
<evidence type="ECO:0000256" key="1">
    <source>
        <dbReference type="ARBA" id="ARBA00004141"/>
    </source>
</evidence>
<evidence type="ECO:0000256" key="2">
    <source>
        <dbReference type="ARBA" id="ARBA00022448"/>
    </source>
</evidence>
<dbReference type="PROSITE" id="PS50850">
    <property type="entry name" value="MFS"/>
    <property type="match status" value="1"/>
</dbReference>
<keyword evidence="4 6" id="KW-1133">Transmembrane helix</keyword>
<evidence type="ECO:0000313" key="9">
    <source>
        <dbReference type="Proteomes" id="UP000193749"/>
    </source>
</evidence>
<dbReference type="CDD" id="cd17321">
    <property type="entry name" value="MFS_MMR_MDR_like"/>
    <property type="match status" value="1"/>
</dbReference>
<dbReference type="GO" id="GO:0016020">
    <property type="term" value="C:membrane"/>
    <property type="evidence" value="ECO:0007669"/>
    <property type="project" value="UniProtKB-SubCell"/>
</dbReference>
<accession>A0A1X1EKM3</accession>
<dbReference type="Gene3D" id="1.20.1250.20">
    <property type="entry name" value="MFS general substrate transporter like domains"/>
    <property type="match status" value="1"/>
</dbReference>
<feature type="transmembrane region" description="Helical" evidence="6">
    <location>
        <begin position="266"/>
        <end position="289"/>
    </location>
</feature>
<feature type="transmembrane region" description="Helical" evidence="6">
    <location>
        <begin position="137"/>
        <end position="161"/>
    </location>
</feature>
<dbReference type="Gene3D" id="1.20.1720.10">
    <property type="entry name" value="Multidrug resistance protein D"/>
    <property type="match status" value="1"/>
</dbReference>
<dbReference type="PANTHER" id="PTHR42718">
    <property type="entry name" value="MAJOR FACILITATOR SUPERFAMILY MULTIDRUG TRANSPORTER MFSC"/>
    <property type="match status" value="1"/>
</dbReference>
<evidence type="ECO:0000313" key="8">
    <source>
        <dbReference type="EMBL" id="ORM89508.1"/>
    </source>
</evidence>
<evidence type="ECO:0000256" key="4">
    <source>
        <dbReference type="ARBA" id="ARBA00022989"/>
    </source>
</evidence>
<comment type="subcellular location">
    <subcellularLocation>
        <location evidence="1">Membrane</location>
        <topology evidence="1">Multi-pass membrane protein</topology>
    </subcellularLocation>
</comment>
<dbReference type="SUPFAM" id="SSF103473">
    <property type="entry name" value="MFS general substrate transporter"/>
    <property type="match status" value="1"/>
</dbReference>
<dbReference type="InterPro" id="IPR020846">
    <property type="entry name" value="MFS_dom"/>
</dbReference>
<feature type="transmembrane region" description="Helical" evidence="6">
    <location>
        <begin position="424"/>
        <end position="445"/>
    </location>
</feature>
<sequence>MHDAPSKNQARAALSAALLGFFIITLDAVVVNVALPTIGRELKASITDLQWIVDSYTLAFAALLLFAGSLCDLIGARMTFGGGLSLFVLASIACGMAKNTDTLIISRFAQGMGAALIMPATMSLIRHHFADAAQRGRAVAIWAMGGSIASTSGPLIGGVLTQLDWRWIFFINIPVGVIALALLTRIPASPKRTVPFDFLGQLAATLFMGSLIYGTIESGRHDTEAFSIWLPFMLTLVSLVLFIIVQKRIQHPMIPEALIASGNVKISMLVGFTFMAGYFGLPFLMSLYLQQDMGLSAAQTGVIFLPMMLTGLVITPFTARLVQRFNAKNLIVSGLVSMAAGLLLLTLLPVSVPVVWISLTMMLVGIAGPLIAPPVAALLLNSVSPALAGIASGIFNTSRQVGGAMAIAVFGAILAQSPSFIPGFHISLILAACLSLGTAVIALRLHS</sequence>
<feature type="transmembrane region" description="Helical" evidence="6">
    <location>
        <begin position="354"/>
        <end position="380"/>
    </location>
</feature>
<dbReference type="InterPro" id="IPR011701">
    <property type="entry name" value="MFS"/>
</dbReference>
<feature type="transmembrane region" description="Helical" evidence="6">
    <location>
        <begin position="198"/>
        <end position="216"/>
    </location>
</feature>
<dbReference type="STRING" id="55209.HA50_23080"/>
<dbReference type="GO" id="GO:0022857">
    <property type="term" value="F:transmembrane transporter activity"/>
    <property type="evidence" value="ECO:0007669"/>
    <property type="project" value="InterPro"/>
</dbReference>
<comment type="caution">
    <text evidence="8">The sequence shown here is derived from an EMBL/GenBank/DDBJ whole genome shotgun (WGS) entry which is preliminary data.</text>
</comment>
<keyword evidence="3 6" id="KW-0812">Transmembrane</keyword>
<feature type="transmembrane region" description="Helical" evidence="6">
    <location>
        <begin position="80"/>
        <end position="98"/>
    </location>
</feature>